<sequence length="435" mass="47564">MARIALEHALPSEWIDTVFEEHRQRQYSRELLFSTVIELVTLVSLGLRPSLHAAARSLETLPVSLGALYDKVNRTEPAVLRALVRGSAERLAPVTVGWDGGASLPGWQLRVLDGNHLPASEKRLAPLRGHRGAALPGHTLVVYDPDCGLVTDILPSEDAHQSERAAVAGLLDSAQPGQLWIADRQFCTRTVLLGWQAAQAGFLVREHGRHPKLAAEGPWRDCGRSETGVVREQRIELAGSSQPWRRIELTLDTPTEAGESVIRLWSNLPERVDARQIAQLYRRRWSVEGMFQRLEAALNSELRSLGHPRAALLGFAVAVLAYNVLALLQRCIEQAHLATHPALQVSLYHLALQVRGGYEGMLIALPDTPSTSGNPDPAAVAAHLLRLARNVVPRQVAASPRKPKPVAKRGYVDGKTARTHLSTARVLAEAKAATP</sequence>
<dbReference type="EMBL" id="JAUTWS010000059">
    <property type="protein sequence ID" value="MDO9712828.1"/>
    <property type="molecule type" value="Genomic_DNA"/>
</dbReference>
<dbReference type="InterPro" id="IPR002559">
    <property type="entry name" value="Transposase_11"/>
</dbReference>
<keyword evidence="7" id="KW-1185">Reference proteome</keyword>
<evidence type="ECO:0000256" key="4">
    <source>
        <dbReference type="ARBA" id="ARBA00023172"/>
    </source>
</evidence>
<proteinExistence type="inferred from homology"/>
<evidence type="ECO:0000313" key="7">
    <source>
        <dbReference type="Proteomes" id="UP001243009"/>
    </source>
</evidence>
<comment type="caution">
    <text evidence="6">The sequence shown here is derived from an EMBL/GenBank/DDBJ whole genome shotgun (WGS) entry which is preliminary data.</text>
</comment>
<evidence type="ECO:0000256" key="3">
    <source>
        <dbReference type="ARBA" id="ARBA00023125"/>
    </source>
</evidence>
<dbReference type="Pfam" id="PF01609">
    <property type="entry name" value="DDE_Tnp_1"/>
    <property type="match status" value="1"/>
</dbReference>
<feature type="domain" description="Transposase IS4-like" evidence="5">
    <location>
        <begin position="138"/>
        <end position="323"/>
    </location>
</feature>
<evidence type="ECO:0000256" key="1">
    <source>
        <dbReference type="ARBA" id="ARBA00010075"/>
    </source>
</evidence>
<dbReference type="InterPro" id="IPR012337">
    <property type="entry name" value="RNaseH-like_sf"/>
</dbReference>
<dbReference type="PANTHER" id="PTHR33258:SF1">
    <property type="entry name" value="TRANSPOSASE INSL FOR INSERTION SEQUENCE ELEMENT IS186A-RELATED"/>
    <property type="match status" value="1"/>
</dbReference>
<organism evidence="6 7">
    <name type="scientific">Paracraurococcus lichenis</name>
    <dbReference type="NCBI Taxonomy" id="3064888"/>
    <lineage>
        <taxon>Bacteria</taxon>
        <taxon>Pseudomonadati</taxon>
        <taxon>Pseudomonadota</taxon>
        <taxon>Alphaproteobacteria</taxon>
        <taxon>Acetobacterales</taxon>
        <taxon>Roseomonadaceae</taxon>
        <taxon>Paracraurococcus</taxon>
    </lineage>
</organism>
<accession>A0ABT9E9F9</accession>
<dbReference type="PANTHER" id="PTHR33258">
    <property type="entry name" value="TRANSPOSASE INSL FOR INSERTION SEQUENCE ELEMENT IS186A-RELATED"/>
    <property type="match status" value="1"/>
</dbReference>
<protein>
    <submittedName>
        <fullName evidence="6">IS4 family transposase</fullName>
    </submittedName>
</protein>
<keyword evidence="2" id="KW-0815">Transposition</keyword>
<comment type="similarity">
    <text evidence="1">Belongs to the transposase 11 family.</text>
</comment>
<evidence type="ECO:0000313" key="6">
    <source>
        <dbReference type="EMBL" id="MDO9712828.1"/>
    </source>
</evidence>
<keyword evidence="4" id="KW-0233">DNA recombination</keyword>
<evidence type="ECO:0000259" key="5">
    <source>
        <dbReference type="Pfam" id="PF01609"/>
    </source>
</evidence>
<dbReference type="Proteomes" id="UP001243009">
    <property type="component" value="Unassembled WGS sequence"/>
</dbReference>
<dbReference type="SUPFAM" id="SSF53098">
    <property type="entry name" value="Ribonuclease H-like"/>
    <property type="match status" value="1"/>
</dbReference>
<dbReference type="InterPro" id="IPR047952">
    <property type="entry name" value="Transpos_IS4"/>
</dbReference>
<gene>
    <name evidence="6" type="ORF">Q7A36_31140</name>
</gene>
<dbReference type="RefSeq" id="WP_305107689.1">
    <property type="nucleotide sequence ID" value="NZ_JAUTWS010000059.1"/>
</dbReference>
<reference evidence="6 7" key="1">
    <citation type="submission" date="2023-08" db="EMBL/GenBank/DDBJ databases">
        <title>The draft genome sequence of Paracraurococcus sp. LOR1-02.</title>
        <authorList>
            <person name="Kingkaew E."/>
            <person name="Tanasupawat S."/>
        </authorList>
    </citation>
    <scope>NUCLEOTIDE SEQUENCE [LARGE SCALE GENOMIC DNA]</scope>
    <source>
        <strain evidence="6 7">LOR1-02</strain>
    </source>
</reference>
<dbReference type="NCBIfam" id="NF033592">
    <property type="entry name" value="transpos_IS4_1"/>
    <property type="match status" value="1"/>
</dbReference>
<name>A0ABT9E9F9_9PROT</name>
<keyword evidence="3" id="KW-0238">DNA-binding</keyword>
<evidence type="ECO:0000256" key="2">
    <source>
        <dbReference type="ARBA" id="ARBA00022578"/>
    </source>
</evidence>